<name>A0ABV3IJP5_9BACI</name>
<accession>A0ABV3IJP5</accession>
<evidence type="ECO:0000313" key="2">
    <source>
        <dbReference type="Proteomes" id="UP001552502"/>
    </source>
</evidence>
<gene>
    <name evidence="1" type="ORF">MRBLBA1_005439</name>
</gene>
<dbReference type="Proteomes" id="UP001552502">
    <property type="component" value="Unassembled WGS sequence"/>
</dbReference>
<protein>
    <submittedName>
        <fullName evidence="1">Uncharacterized protein</fullName>
    </submittedName>
</protein>
<comment type="caution">
    <text evidence="1">The sequence shown here is derived from an EMBL/GenBank/DDBJ whole genome shotgun (WGS) entry which is preliminary data.</text>
</comment>
<dbReference type="RefSeq" id="WP_199640561.1">
    <property type="nucleotide sequence ID" value="NZ_JBEGIE010000077.1"/>
</dbReference>
<keyword evidence="2" id="KW-1185">Reference proteome</keyword>
<organism evidence="1 2">
    <name type="scientific">Bacillus proteolyticus</name>
    <dbReference type="NCBI Taxonomy" id="2026192"/>
    <lineage>
        <taxon>Bacteria</taxon>
        <taxon>Bacillati</taxon>
        <taxon>Bacillota</taxon>
        <taxon>Bacilli</taxon>
        <taxon>Bacillales</taxon>
        <taxon>Bacillaceae</taxon>
        <taxon>Bacillus</taxon>
        <taxon>Bacillus cereus group</taxon>
    </lineage>
</organism>
<proteinExistence type="predicted"/>
<sequence length="48" mass="5769">MKEQFIYLIRLKSEEYFFLPSETLEEGTALLYKQQLKAIKELEQTAKQ</sequence>
<dbReference type="EMBL" id="JBEGIE010000077">
    <property type="protein sequence ID" value="MEV4914465.1"/>
    <property type="molecule type" value="Genomic_DNA"/>
</dbReference>
<evidence type="ECO:0000313" key="1">
    <source>
        <dbReference type="EMBL" id="MEV4914465.1"/>
    </source>
</evidence>
<reference evidence="1 2" key="1">
    <citation type="journal article" date="2023" name="Proc. Natl. Acad. Sci. U.S.A.">
        <title>Bacterial tolerance to host-exuded specialized metabolites structures the maize root microbiome.</title>
        <authorList>
            <person name="Thoenen L."/>
            <person name="Giroud C."/>
            <person name="Kreuzer M."/>
            <person name="Waelchli J."/>
            <person name="Gfeller V."/>
            <person name="Deslandes-Herold G."/>
            <person name="Mateo P."/>
            <person name="Robert C.A.M."/>
            <person name="Ahrens C.H."/>
            <person name="Rubio-Somoza I."/>
            <person name="Bruggmann R."/>
            <person name="Erb M."/>
            <person name="Schlaeppi K."/>
        </authorList>
    </citation>
    <scope>NUCLEOTIDE SEQUENCE [LARGE SCALE GENOMIC DNA]</scope>
    <source>
        <strain evidence="1 2">LBA1-1-1.1</strain>
    </source>
</reference>